<accession>A0ABN7SCS4</accession>
<gene>
    <name evidence="7" type="ORF">OKIOD_LOCUS5678</name>
</gene>
<proteinExistence type="predicted"/>
<evidence type="ECO:0000256" key="1">
    <source>
        <dbReference type="ARBA" id="ARBA00023157"/>
    </source>
</evidence>
<dbReference type="Gene3D" id="2.60.120.290">
    <property type="entry name" value="Spermadhesin, CUB domain"/>
    <property type="match status" value="1"/>
</dbReference>
<dbReference type="EMBL" id="OU015569">
    <property type="protein sequence ID" value="CAG5095293.1"/>
    <property type="molecule type" value="Genomic_DNA"/>
</dbReference>
<feature type="signal peptide" evidence="5">
    <location>
        <begin position="1"/>
        <end position="23"/>
    </location>
</feature>
<dbReference type="Proteomes" id="UP001158576">
    <property type="component" value="Chromosome XSR"/>
</dbReference>
<feature type="domain" description="CUB" evidence="6">
    <location>
        <begin position="21"/>
        <end position="137"/>
    </location>
</feature>
<feature type="compositionally biased region" description="Basic and acidic residues" evidence="3">
    <location>
        <begin position="302"/>
        <end position="311"/>
    </location>
</feature>
<dbReference type="InterPro" id="IPR035914">
    <property type="entry name" value="Sperma_CUB_dom_sf"/>
</dbReference>
<evidence type="ECO:0000259" key="6">
    <source>
        <dbReference type="PROSITE" id="PS01180"/>
    </source>
</evidence>
<keyword evidence="1" id="KW-1015">Disulfide bond</keyword>
<feature type="region of interest" description="Disordered" evidence="3">
    <location>
        <begin position="236"/>
        <end position="268"/>
    </location>
</feature>
<comment type="caution">
    <text evidence="2">Lacks conserved residue(s) required for the propagation of feature annotation.</text>
</comment>
<evidence type="ECO:0000313" key="7">
    <source>
        <dbReference type="EMBL" id="CAG5095293.1"/>
    </source>
</evidence>
<name>A0ABN7SCS4_OIKDI</name>
<dbReference type="Pfam" id="PF00431">
    <property type="entry name" value="CUB"/>
    <property type="match status" value="1"/>
</dbReference>
<keyword evidence="5" id="KW-0732">Signal</keyword>
<feature type="region of interest" description="Disordered" evidence="3">
    <location>
        <begin position="281"/>
        <end position="311"/>
    </location>
</feature>
<evidence type="ECO:0000256" key="2">
    <source>
        <dbReference type="PROSITE-ProRule" id="PRU00059"/>
    </source>
</evidence>
<dbReference type="PROSITE" id="PS01180">
    <property type="entry name" value="CUB"/>
    <property type="match status" value="1"/>
</dbReference>
<feature type="chain" id="PRO_5047517919" evidence="5">
    <location>
        <begin position="24"/>
        <end position="440"/>
    </location>
</feature>
<feature type="region of interest" description="Disordered" evidence="3">
    <location>
        <begin position="416"/>
        <end position="440"/>
    </location>
</feature>
<evidence type="ECO:0000256" key="3">
    <source>
        <dbReference type="SAM" id="MobiDB-lite"/>
    </source>
</evidence>
<feature type="region of interest" description="Disordered" evidence="3">
    <location>
        <begin position="328"/>
        <end position="396"/>
    </location>
</feature>
<reference evidence="7 8" key="1">
    <citation type="submission" date="2021-04" db="EMBL/GenBank/DDBJ databases">
        <authorList>
            <person name="Bliznina A."/>
        </authorList>
    </citation>
    <scope>NUCLEOTIDE SEQUENCE [LARGE SCALE GENOMIC DNA]</scope>
</reference>
<feature type="compositionally biased region" description="Basic residues" evidence="3">
    <location>
        <begin position="288"/>
        <end position="301"/>
    </location>
</feature>
<keyword evidence="8" id="KW-1185">Reference proteome</keyword>
<keyword evidence="4" id="KW-0472">Membrane</keyword>
<feature type="compositionally biased region" description="Polar residues" evidence="3">
    <location>
        <begin position="238"/>
        <end position="266"/>
    </location>
</feature>
<protein>
    <submittedName>
        <fullName evidence="7">Oidioi.mRNA.OKI2018_I69.XSR.g14120.t1.cds</fullName>
    </submittedName>
</protein>
<feature type="transmembrane region" description="Helical" evidence="4">
    <location>
        <begin position="181"/>
        <end position="200"/>
    </location>
</feature>
<dbReference type="InterPro" id="IPR000859">
    <property type="entry name" value="CUB_dom"/>
</dbReference>
<keyword evidence="4" id="KW-0812">Transmembrane</keyword>
<evidence type="ECO:0000256" key="5">
    <source>
        <dbReference type="SAM" id="SignalP"/>
    </source>
</evidence>
<evidence type="ECO:0000313" key="8">
    <source>
        <dbReference type="Proteomes" id="UP001158576"/>
    </source>
</evidence>
<sequence length="440" mass="50169">MKKLNWLLLPVIVTAIEVESCYQETIQLQPYDSMELTTRGYPGDLEETVSCLYKFVAPLGYRPAIQFMEWSIPNCALSKFNVYDSKGQNSYSSFCGVGTPAPLTAKGRFLDIDFSFLGRIGSAWGGGTGVRVRIHVALVRRAGWKPERNSQPEFRSTAVKATSYKRTSTQNDWSWTKEDSLRLAVVGSLVFLVILGGLLFHFNMKKEEQMATNGEGPMKGHPRPTGYRAYLEKVKITPNDQTSSTDAGESTDRSSNTESSQVNGSLTFKFPNPSRFSIIDKQIIKEKKFTRRPQRKQRRPRKESFRSPMERFQFDISQAFRRSGYDLESQISNSSDYSQEETTQTGRDPSMPSAVPENPMNSSHGAPAGRQTRYKDEHYERWSHRNKPKRSETMREKIKRAFSIKSVKETFGAVNREKSRLYGPHARPAMRQRKAENNES</sequence>
<organism evidence="7 8">
    <name type="scientific">Oikopleura dioica</name>
    <name type="common">Tunicate</name>
    <dbReference type="NCBI Taxonomy" id="34765"/>
    <lineage>
        <taxon>Eukaryota</taxon>
        <taxon>Metazoa</taxon>
        <taxon>Chordata</taxon>
        <taxon>Tunicata</taxon>
        <taxon>Appendicularia</taxon>
        <taxon>Copelata</taxon>
        <taxon>Oikopleuridae</taxon>
        <taxon>Oikopleura</taxon>
    </lineage>
</organism>
<dbReference type="SUPFAM" id="SSF49854">
    <property type="entry name" value="Spermadhesin, CUB domain"/>
    <property type="match status" value="1"/>
</dbReference>
<evidence type="ECO:0000256" key="4">
    <source>
        <dbReference type="SAM" id="Phobius"/>
    </source>
</evidence>
<keyword evidence="4" id="KW-1133">Transmembrane helix</keyword>
<feature type="compositionally biased region" description="Basic and acidic residues" evidence="3">
    <location>
        <begin position="373"/>
        <end position="396"/>
    </location>
</feature>
<feature type="compositionally biased region" description="Polar residues" evidence="3">
    <location>
        <begin position="329"/>
        <end position="347"/>
    </location>
</feature>